<name>A0ABY5YP64_9MICC</name>
<dbReference type="Proteomes" id="UP001059859">
    <property type="component" value="Chromosome"/>
</dbReference>
<reference evidence="5" key="1">
    <citation type="submission" date="2022-09" db="EMBL/GenBank/DDBJ databases">
        <title>Novel species in genus Arthrobacter.</title>
        <authorList>
            <person name="Liu Y."/>
        </authorList>
    </citation>
    <scope>NUCLEOTIDE SEQUENCE</scope>
    <source>
        <strain evidence="5">Zg-Y815</strain>
    </source>
</reference>
<dbReference type="Gene3D" id="1.10.10.10">
    <property type="entry name" value="Winged helix-like DNA-binding domain superfamily/Winged helix DNA-binding domain"/>
    <property type="match status" value="1"/>
</dbReference>
<dbReference type="SMART" id="SM00347">
    <property type="entry name" value="HTH_MARR"/>
    <property type="match status" value="1"/>
</dbReference>
<dbReference type="RefSeq" id="WP_260652153.1">
    <property type="nucleotide sequence ID" value="NZ_CP104275.1"/>
</dbReference>
<keyword evidence="1" id="KW-0805">Transcription regulation</keyword>
<dbReference type="InterPro" id="IPR036390">
    <property type="entry name" value="WH_DNA-bd_sf"/>
</dbReference>
<protein>
    <submittedName>
        <fullName evidence="5">MarR family transcriptional regulator</fullName>
    </submittedName>
</protein>
<evidence type="ECO:0000313" key="6">
    <source>
        <dbReference type="Proteomes" id="UP001059859"/>
    </source>
</evidence>
<sequence>MSDHVGMVLGQWAAERPDLDVSPMAVVGRLSRVSRRFDEQLAATFAQHGLDAASFDVLATLRRSGEPYTLSPKELTASSMVTSSAIAQRLNRLEAQGYVLRSPSSSDRRGKQVTLTDAGRAAVDAALPDHVATEHRLLDGLDGGEREVLAALLAKLDT</sequence>
<dbReference type="InterPro" id="IPR036388">
    <property type="entry name" value="WH-like_DNA-bd_sf"/>
</dbReference>
<gene>
    <name evidence="5" type="ORF">N2K95_14770</name>
</gene>
<dbReference type="EMBL" id="CP104275">
    <property type="protein sequence ID" value="UWX96879.1"/>
    <property type="molecule type" value="Genomic_DNA"/>
</dbReference>
<dbReference type="PANTHER" id="PTHR42756">
    <property type="entry name" value="TRANSCRIPTIONAL REGULATOR, MARR"/>
    <property type="match status" value="1"/>
</dbReference>
<organism evidence="5 6">
    <name type="scientific">Arthrobacter zhaoxinii</name>
    <dbReference type="NCBI Taxonomy" id="2964616"/>
    <lineage>
        <taxon>Bacteria</taxon>
        <taxon>Bacillati</taxon>
        <taxon>Actinomycetota</taxon>
        <taxon>Actinomycetes</taxon>
        <taxon>Micrococcales</taxon>
        <taxon>Micrococcaceae</taxon>
        <taxon>Arthrobacter</taxon>
    </lineage>
</organism>
<evidence type="ECO:0000256" key="2">
    <source>
        <dbReference type="ARBA" id="ARBA00023125"/>
    </source>
</evidence>
<dbReference type="PANTHER" id="PTHR42756:SF1">
    <property type="entry name" value="TRANSCRIPTIONAL REPRESSOR OF EMRAB OPERON"/>
    <property type="match status" value="1"/>
</dbReference>
<dbReference type="PRINTS" id="PR00598">
    <property type="entry name" value="HTHMARR"/>
</dbReference>
<evidence type="ECO:0000256" key="3">
    <source>
        <dbReference type="ARBA" id="ARBA00023163"/>
    </source>
</evidence>
<dbReference type="SUPFAM" id="SSF46785">
    <property type="entry name" value="Winged helix' DNA-binding domain"/>
    <property type="match status" value="1"/>
</dbReference>
<evidence type="ECO:0000313" key="5">
    <source>
        <dbReference type="EMBL" id="UWX96879.1"/>
    </source>
</evidence>
<keyword evidence="6" id="KW-1185">Reference proteome</keyword>
<keyword evidence="3" id="KW-0804">Transcription</keyword>
<evidence type="ECO:0000259" key="4">
    <source>
        <dbReference type="PROSITE" id="PS50995"/>
    </source>
</evidence>
<keyword evidence="2" id="KW-0238">DNA-binding</keyword>
<dbReference type="PROSITE" id="PS50995">
    <property type="entry name" value="HTH_MARR_2"/>
    <property type="match status" value="1"/>
</dbReference>
<evidence type="ECO:0000256" key="1">
    <source>
        <dbReference type="ARBA" id="ARBA00023015"/>
    </source>
</evidence>
<accession>A0ABY5YP64</accession>
<feature type="domain" description="HTH marR-type" evidence="4">
    <location>
        <begin position="23"/>
        <end position="158"/>
    </location>
</feature>
<dbReference type="InterPro" id="IPR000835">
    <property type="entry name" value="HTH_MarR-typ"/>
</dbReference>
<proteinExistence type="predicted"/>
<dbReference type="Pfam" id="PF12802">
    <property type="entry name" value="MarR_2"/>
    <property type="match status" value="1"/>
</dbReference>